<organism evidence="2">
    <name type="scientific">uncultured Caudovirales phage</name>
    <dbReference type="NCBI Taxonomy" id="2100421"/>
    <lineage>
        <taxon>Viruses</taxon>
        <taxon>Duplodnaviria</taxon>
        <taxon>Heunggongvirae</taxon>
        <taxon>Uroviricota</taxon>
        <taxon>Caudoviricetes</taxon>
        <taxon>Peduoviridae</taxon>
        <taxon>Maltschvirus</taxon>
        <taxon>Maltschvirus maltsch</taxon>
    </lineage>
</organism>
<proteinExistence type="predicted"/>
<name>A0A6J5M8L1_9CAUD</name>
<keyword evidence="1" id="KW-0812">Transmembrane</keyword>
<keyword evidence="1" id="KW-0472">Membrane</keyword>
<gene>
    <name evidence="2" type="ORF">UFOVP405_16</name>
</gene>
<keyword evidence="1" id="KW-1133">Transmembrane helix</keyword>
<sequence>MGWFIGLTLFFAWLTHVFTCFAAGMWGFLIAGALFFPIGILHGMYLWFT</sequence>
<evidence type="ECO:0000313" key="2">
    <source>
        <dbReference type="EMBL" id="CAB4140129.1"/>
    </source>
</evidence>
<protein>
    <submittedName>
        <fullName evidence="2">Uncharacterized protein</fullName>
    </submittedName>
</protein>
<dbReference type="EMBL" id="LR796378">
    <property type="protein sequence ID" value="CAB4140129.1"/>
    <property type="molecule type" value="Genomic_DNA"/>
</dbReference>
<feature type="transmembrane region" description="Helical" evidence="1">
    <location>
        <begin position="29"/>
        <end position="48"/>
    </location>
</feature>
<evidence type="ECO:0000256" key="1">
    <source>
        <dbReference type="SAM" id="Phobius"/>
    </source>
</evidence>
<reference evidence="2" key="1">
    <citation type="submission" date="2020-04" db="EMBL/GenBank/DDBJ databases">
        <authorList>
            <person name="Chiriac C."/>
            <person name="Salcher M."/>
            <person name="Ghai R."/>
            <person name="Kavagutti S V."/>
        </authorList>
    </citation>
    <scope>NUCLEOTIDE SEQUENCE</scope>
</reference>
<accession>A0A6J5M8L1</accession>